<dbReference type="AlphaFoldDB" id="A0A7W3MXQ7"/>
<feature type="coiled-coil region" evidence="1">
    <location>
        <begin position="34"/>
        <end position="61"/>
    </location>
</feature>
<gene>
    <name evidence="2" type="ORF">HNR21_002653</name>
</gene>
<organism evidence="2 3">
    <name type="scientific">Thermomonospora cellulosilytica</name>
    <dbReference type="NCBI Taxonomy" id="1411118"/>
    <lineage>
        <taxon>Bacteria</taxon>
        <taxon>Bacillati</taxon>
        <taxon>Actinomycetota</taxon>
        <taxon>Actinomycetes</taxon>
        <taxon>Streptosporangiales</taxon>
        <taxon>Thermomonosporaceae</taxon>
        <taxon>Thermomonospora</taxon>
    </lineage>
</organism>
<evidence type="ECO:0000313" key="2">
    <source>
        <dbReference type="EMBL" id="MBA9003771.1"/>
    </source>
</evidence>
<keyword evidence="3" id="KW-1185">Reference proteome</keyword>
<dbReference type="Proteomes" id="UP000539313">
    <property type="component" value="Unassembled WGS sequence"/>
</dbReference>
<accession>A0A7W3MXQ7</accession>
<reference evidence="2 3" key="1">
    <citation type="submission" date="2020-08" db="EMBL/GenBank/DDBJ databases">
        <title>Sequencing the genomes of 1000 actinobacteria strains.</title>
        <authorList>
            <person name="Klenk H.-P."/>
        </authorList>
    </citation>
    <scope>NUCLEOTIDE SEQUENCE [LARGE SCALE GENOMIC DNA]</scope>
    <source>
        <strain evidence="2 3">DSM 45823</strain>
    </source>
</reference>
<comment type="caution">
    <text evidence="2">The sequence shown here is derived from an EMBL/GenBank/DDBJ whole genome shotgun (WGS) entry which is preliminary data.</text>
</comment>
<keyword evidence="1" id="KW-0175">Coiled coil</keyword>
<name>A0A7W3MXQ7_9ACTN</name>
<evidence type="ECO:0000313" key="3">
    <source>
        <dbReference type="Proteomes" id="UP000539313"/>
    </source>
</evidence>
<protein>
    <submittedName>
        <fullName evidence="2">Uncharacterized protein</fullName>
    </submittedName>
</protein>
<sequence length="243" mass="25727">MTRRRPFAEAVAWARGLVAALTDDMPDAADDSPLSDLAERIAHLRAEVAEMSEAASAATETAPDTNPPKEVQVLSNTNRTAEPPSEACPTWCRYQDLGPHRVHVSDHLGTDAVAVQVTSLGTRAATIQVVSKAFADTIDYGTVPLTTGRQARALAAAFTQTGASGEAAARRKAAALLEEHHPETYWEAAPGAEEPNVWGQICGSRAHGGQPVTWPCDVAVDAGLAERPKTVDDAVPTTNRSPF</sequence>
<proteinExistence type="predicted"/>
<evidence type="ECO:0000256" key="1">
    <source>
        <dbReference type="SAM" id="Coils"/>
    </source>
</evidence>
<dbReference type="EMBL" id="JACJII010000001">
    <property type="protein sequence ID" value="MBA9003771.1"/>
    <property type="molecule type" value="Genomic_DNA"/>
</dbReference>
<dbReference type="RefSeq" id="WP_182705443.1">
    <property type="nucleotide sequence ID" value="NZ_JACJII010000001.1"/>
</dbReference>